<dbReference type="RefSeq" id="XP_031860200.1">
    <property type="nucleotide sequence ID" value="XM_032005481.1"/>
</dbReference>
<organism evidence="1 2">
    <name type="scientific">Kwoniella shandongensis</name>
    <dbReference type="NCBI Taxonomy" id="1734106"/>
    <lineage>
        <taxon>Eukaryota</taxon>
        <taxon>Fungi</taxon>
        <taxon>Dikarya</taxon>
        <taxon>Basidiomycota</taxon>
        <taxon>Agaricomycotina</taxon>
        <taxon>Tremellomycetes</taxon>
        <taxon>Tremellales</taxon>
        <taxon>Cryptococcaceae</taxon>
        <taxon>Kwoniella</taxon>
    </lineage>
</organism>
<evidence type="ECO:0000313" key="2">
    <source>
        <dbReference type="Proteomes" id="UP000322225"/>
    </source>
</evidence>
<dbReference type="Proteomes" id="UP000322225">
    <property type="component" value="Chromosome 9"/>
</dbReference>
<dbReference type="KEGG" id="ksn:43589630"/>
<reference evidence="1" key="1">
    <citation type="submission" date="2017-08" db="EMBL/GenBank/DDBJ databases">
        <authorList>
            <person name="Cuomo C."/>
            <person name="Billmyre B."/>
            <person name="Heitman J."/>
        </authorList>
    </citation>
    <scope>NUCLEOTIDE SEQUENCE</scope>
    <source>
        <strain evidence="1">CBS 12478</strain>
    </source>
</reference>
<protein>
    <submittedName>
        <fullName evidence="1">Uncharacterized protein</fullName>
    </submittedName>
</protein>
<dbReference type="GeneID" id="43589630"/>
<dbReference type="OrthoDB" id="2596814at2759"/>
<sequence length="261" mass="27926">MGILPSIGLGAGWGGMPGCAGFVSGVVPWCQQQQQQQVVPQLMAPAVQVQQILQPRYGYTPSPIPPVVQPQGCGPQMGGQGGFASPGGGGGWSWYMNGNAGVGGGGGGMPVVRQPAYYTQPQQRTVQYQRPGLQIQVQNNRGYLPASYPYSYRPHRYTYAWPYAYTANSYCSPFQPWYCKPFRTVFAYAHEVADAGVNIQSQSQGVGMSMPMTPPSVGQPVIPVARQPVAPIFAGLANLENAFYPLLVGAIALLVVFDYAS</sequence>
<dbReference type="AlphaFoldDB" id="A0A5M6BZN0"/>
<accession>A0A5M6BZN0</accession>
<name>A0A5M6BZN0_9TREE</name>
<reference evidence="1" key="2">
    <citation type="submission" date="2024-01" db="EMBL/GenBank/DDBJ databases">
        <title>Comparative genomics of Cryptococcus and Kwoniella reveals pathogenesis evolution and contrasting modes of karyotype evolution via chromosome fusion or intercentromeric recombination.</title>
        <authorList>
            <person name="Coelho M.A."/>
            <person name="David-Palma M."/>
            <person name="Shea T."/>
            <person name="Bowers K."/>
            <person name="McGinley-Smith S."/>
            <person name="Mohammad A.W."/>
            <person name="Gnirke A."/>
            <person name="Yurkov A.M."/>
            <person name="Nowrousian M."/>
            <person name="Sun S."/>
            <person name="Cuomo C.A."/>
            <person name="Heitman J."/>
        </authorList>
    </citation>
    <scope>NUCLEOTIDE SEQUENCE</scope>
    <source>
        <strain evidence="1">CBS 12478</strain>
    </source>
</reference>
<proteinExistence type="predicted"/>
<gene>
    <name evidence="1" type="ORF">CI109_105068</name>
</gene>
<dbReference type="EMBL" id="CP144059">
    <property type="protein sequence ID" value="WWD20592.1"/>
    <property type="molecule type" value="Genomic_DNA"/>
</dbReference>
<keyword evidence="2" id="KW-1185">Reference proteome</keyword>
<evidence type="ECO:0000313" key="1">
    <source>
        <dbReference type="EMBL" id="WWD20592.1"/>
    </source>
</evidence>